<evidence type="ECO:0000313" key="2">
    <source>
        <dbReference type="Proteomes" id="UP000011518"/>
    </source>
</evidence>
<gene>
    <name evidence="1" type="ORF">TREES_T100010053</name>
</gene>
<dbReference type="InParanoid" id="L9KI44"/>
<protein>
    <submittedName>
        <fullName evidence="1">Uncharacterized protein</fullName>
    </submittedName>
</protein>
<proteinExistence type="predicted"/>
<organism evidence="1 2">
    <name type="scientific">Tupaia chinensis</name>
    <name type="common">Chinese tree shrew</name>
    <name type="synonym">Tupaia belangeri chinensis</name>
    <dbReference type="NCBI Taxonomy" id="246437"/>
    <lineage>
        <taxon>Eukaryota</taxon>
        <taxon>Metazoa</taxon>
        <taxon>Chordata</taxon>
        <taxon>Craniata</taxon>
        <taxon>Vertebrata</taxon>
        <taxon>Euteleostomi</taxon>
        <taxon>Mammalia</taxon>
        <taxon>Eutheria</taxon>
        <taxon>Euarchontoglires</taxon>
        <taxon>Scandentia</taxon>
        <taxon>Tupaiidae</taxon>
        <taxon>Tupaia</taxon>
    </lineage>
</organism>
<name>L9KI44_TUPCH</name>
<reference evidence="2" key="2">
    <citation type="journal article" date="2013" name="Nat. Commun.">
        <title>Genome of the Chinese tree shrew.</title>
        <authorList>
            <person name="Fan Y."/>
            <person name="Huang Z.Y."/>
            <person name="Cao C.C."/>
            <person name="Chen C.S."/>
            <person name="Chen Y.X."/>
            <person name="Fan D.D."/>
            <person name="He J."/>
            <person name="Hou H.L."/>
            <person name="Hu L."/>
            <person name="Hu X.T."/>
            <person name="Jiang X.T."/>
            <person name="Lai R."/>
            <person name="Lang Y.S."/>
            <person name="Liang B."/>
            <person name="Liao S.G."/>
            <person name="Mu D."/>
            <person name="Ma Y.Y."/>
            <person name="Niu Y.Y."/>
            <person name="Sun X.Q."/>
            <person name="Xia J.Q."/>
            <person name="Xiao J."/>
            <person name="Xiong Z.Q."/>
            <person name="Xu L."/>
            <person name="Yang L."/>
            <person name="Zhang Y."/>
            <person name="Zhao W."/>
            <person name="Zhao X.D."/>
            <person name="Zheng Y.T."/>
            <person name="Zhou J.M."/>
            <person name="Zhu Y.B."/>
            <person name="Zhang G.J."/>
            <person name="Wang J."/>
            <person name="Yao Y.G."/>
        </authorList>
    </citation>
    <scope>NUCLEOTIDE SEQUENCE [LARGE SCALE GENOMIC DNA]</scope>
</reference>
<dbReference type="Proteomes" id="UP000011518">
    <property type="component" value="Unassembled WGS sequence"/>
</dbReference>
<sequence>MIWKSVCSLSSVIPSIGVLKQGFYTKPEQRTGPAAGPGWVKAPVLSQWRLLAICPILISAPIAVWCCSPSSLVPLLKTSRYSVSRIMTKNSAVAVL</sequence>
<dbReference type="AlphaFoldDB" id="L9KI44"/>
<accession>L9KI44</accession>
<dbReference type="EMBL" id="KB320822">
    <property type="protein sequence ID" value="ELW62401.1"/>
    <property type="molecule type" value="Genomic_DNA"/>
</dbReference>
<keyword evidence="2" id="KW-1185">Reference proteome</keyword>
<evidence type="ECO:0000313" key="1">
    <source>
        <dbReference type="EMBL" id="ELW62401.1"/>
    </source>
</evidence>
<reference evidence="2" key="1">
    <citation type="submission" date="2012-07" db="EMBL/GenBank/DDBJ databases">
        <title>Genome of the Chinese tree shrew, a rising model animal genetically related to primates.</title>
        <authorList>
            <person name="Zhang G."/>
            <person name="Fan Y."/>
            <person name="Yao Y."/>
            <person name="Huang Z."/>
        </authorList>
    </citation>
    <scope>NUCLEOTIDE SEQUENCE [LARGE SCALE GENOMIC DNA]</scope>
</reference>